<keyword evidence="4" id="KW-0411">Iron-sulfur</keyword>
<name>A0A645EFE9_9ZZZZ</name>
<proteinExistence type="predicted"/>
<dbReference type="Gene3D" id="3.20.20.70">
    <property type="entry name" value="Aldolase class I"/>
    <property type="match status" value="1"/>
</dbReference>
<dbReference type="InterPro" id="IPR007197">
    <property type="entry name" value="rSAM"/>
</dbReference>
<dbReference type="GO" id="GO:0051536">
    <property type="term" value="F:iron-sulfur cluster binding"/>
    <property type="evidence" value="ECO:0007669"/>
    <property type="project" value="UniProtKB-KW"/>
</dbReference>
<keyword evidence="3" id="KW-0408">Iron</keyword>
<feature type="domain" description="Radical SAM core" evidence="5">
    <location>
        <begin position="1"/>
        <end position="189"/>
    </location>
</feature>
<comment type="caution">
    <text evidence="6">The sequence shown here is derived from an EMBL/GenBank/DDBJ whole genome shotgun (WGS) entry which is preliminary data.</text>
</comment>
<dbReference type="EMBL" id="VSSQ01046654">
    <property type="protein sequence ID" value="MPN00621.1"/>
    <property type="molecule type" value="Genomic_DNA"/>
</dbReference>
<dbReference type="PANTHER" id="PTHR11228:SF7">
    <property type="entry name" value="PQQA PEPTIDE CYCLASE"/>
    <property type="match status" value="1"/>
</dbReference>
<reference evidence="6" key="1">
    <citation type="submission" date="2019-08" db="EMBL/GenBank/DDBJ databases">
        <authorList>
            <person name="Kucharzyk K."/>
            <person name="Murdoch R.W."/>
            <person name="Higgins S."/>
            <person name="Loffler F."/>
        </authorList>
    </citation>
    <scope>NUCLEOTIDE SEQUENCE</scope>
</reference>
<sequence length="296" mass="33603">MPVGDFLKAVKPLQKQYKKDSIIVVMTGGEPLLRPDLPDCGMDLRKNGFRWGIVSNGLLYTEEMHNRLLNAGMGSVTISIDGLAGTHEWMRNSQHSYDAAMNAVKLVASSPRLNADVVTCVNQKNFGELNEIHATLLQTGIRSWRLFTITPIGRAASDKELSLSNEQLMQLMDFIVEKRRDKRMKTSFSCEAWLGKYEEKVRDGFFFCRAGIHIASILADGSISACPNVDRNLTQGNIYKDEFIDVWNNRFEIMRNRNWTKTGKCAECNDYSICEGSGLHWWHGERKEILRCMGKV</sequence>
<evidence type="ECO:0000256" key="3">
    <source>
        <dbReference type="ARBA" id="ARBA00023004"/>
    </source>
</evidence>
<dbReference type="CDD" id="cd01335">
    <property type="entry name" value="Radical_SAM"/>
    <property type="match status" value="1"/>
</dbReference>
<evidence type="ECO:0000256" key="1">
    <source>
        <dbReference type="ARBA" id="ARBA00022691"/>
    </source>
</evidence>
<evidence type="ECO:0000259" key="5">
    <source>
        <dbReference type="PROSITE" id="PS51918"/>
    </source>
</evidence>
<dbReference type="EC" id="2.-.-.-" evidence="6"/>
<dbReference type="SUPFAM" id="SSF102114">
    <property type="entry name" value="Radical SAM enzymes"/>
    <property type="match status" value="1"/>
</dbReference>
<dbReference type="GO" id="GO:0016740">
    <property type="term" value="F:transferase activity"/>
    <property type="evidence" value="ECO:0007669"/>
    <property type="project" value="UniProtKB-KW"/>
</dbReference>
<dbReference type="PROSITE" id="PS51918">
    <property type="entry name" value="RADICAL_SAM"/>
    <property type="match status" value="1"/>
</dbReference>
<dbReference type="Pfam" id="PF04055">
    <property type="entry name" value="Radical_SAM"/>
    <property type="match status" value="1"/>
</dbReference>
<dbReference type="InterPro" id="IPR050377">
    <property type="entry name" value="Radical_SAM_PqqE_MftC-like"/>
</dbReference>
<keyword evidence="1" id="KW-0949">S-adenosyl-L-methionine</keyword>
<evidence type="ECO:0000256" key="2">
    <source>
        <dbReference type="ARBA" id="ARBA00022723"/>
    </source>
</evidence>
<evidence type="ECO:0000313" key="6">
    <source>
        <dbReference type="EMBL" id="MPN00621.1"/>
    </source>
</evidence>
<dbReference type="PANTHER" id="PTHR11228">
    <property type="entry name" value="RADICAL SAM DOMAIN PROTEIN"/>
    <property type="match status" value="1"/>
</dbReference>
<dbReference type="InterPro" id="IPR058240">
    <property type="entry name" value="rSAM_sf"/>
</dbReference>
<accession>A0A645EFE9</accession>
<dbReference type="InterPro" id="IPR023885">
    <property type="entry name" value="4Fe4S-binding_SPASM_dom"/>
</dbReference>
<evidence type="ECO:0000256" key="4">
    <source>
        <dbReference type="ARBA" id="ARBA00023014"/>
    </source>
</evidence>
<dbReference type="Pfam" id="PF13186">
    <property type="entry name" value="SPASM"/>
    <property type="match status" value="1"/>
</dbReference>
<gene>
    <name evidence="6" type="primary">mftC_16</name>
    <name evidence="6" type="ORF">SDC9_147817</name>
</gene>
<keyword evidence="2" id="KW-0479">Metal-binding</keyword>
<dbReference type="AlphaFoldDB" id="A0A645EFE9"/>
<protein>
    <submittedName>
        <fullName evidence="6">Putative mycofactocin radical SAM maturase MftC</fullName>
        <ecNumber evidence="6">2.-.-.-</ecNumber>
    </submittedName>
</protein>
<dbReference type="NCBIfam" id="TIGR04085">
    <property type="entry name" value="rSAM_more_4Fe4S"/>
    <property type="match status" value="1"/>
</dbReference>
<keyword evidence="6" id="KW-0808">Transferase</keyword>
<dbReference type="GO" id="GO:0046872">
    <property type="term" value="F:metal ion binding"/>
    <property type="evidence" value="ECO:0007669"/>
    <property type="project" value="UniProtKB-KW"/>
</dbReference>
<organism evidence="6">
    <name type="scientific">bioreactor metagenome</name>
    <dbReference type="NCBI Taxonomy" id="1076179"/>
    <lineage>
        <taxon>unclassified sequences</taxon>
        <taxon>metagenomes</taxon>
        <taxon>ecological metagenomes</taxon>
    </lineage>
</organism>
<dbReference type="InterPro" id="IPR013785">
    <property type="entry name" value="Aldolase_TIM"/>
</dbReference>